<organism evidence="1">
    <name type="scientific">Arundo donax</name>
    <name type="common">Giant reed</name>
    <name type="synonym">Donax arundinaceus</name>
    <dbReference type="NCBI Taxonomy" id="35708"/>
    <lineage>
        <taxon>Eukaryota</taxon>
        <taxon>Viridiplantae</taxon>
        <taxon>Streptophyta</taxon>
        <taxon>Embryophyta</taxon>
        <taxon>Tracheophyta</taxon>
        <taxon>Spermatophyta</taxon>
        <taxon>Magnoliopsida</taxon>
        <taxon>Liliopsida</taxon>
        <taxon>Poales</taxon>
        <taxon>Poaceae</taxon>
        <taxon>PACMAD clade</taxon>
        <taxon>Arundinoideae</taxon>
        <taxon>Arundineae</taxon>
        <taxon>Arundo</taxon>
    </lineage>
</organism>
<proteinExistence type="predicted"/>
<dbReference type="EMBL" id="GBRH01191888">
    <property type="protein sequence ID" value="JAE06008.1"/>
    <property type="molecule type" value="Transcribed_RNA"/>
</dbReference>
<reference evidence="1" key="1">
    <citation type="submission" date="2014-09" db="EMBL/GenBank/DDBJ databases">
        <authorList>
            <person name="Magalhaes I.L.F."/>
            <person name="Oliveira U."/>
            <person name="Santos F.R."/>
            <person name="Vidigal T.H.D.A."/>
            <person name="Brescovit A.D."/>
            <person name="Santos A.J."/>
        </authorList>
    </citation>
    <scope>NUCLEOTIDE SEQUENCE</scope>
    <source>
        <tissue evidence="1">Shoot tissue taken approximately 20 cm above the soil surface</tissue>
    </source>
</reference>
<name>A0A0A9FCM2_ARUDO</name>
<evidence type="ECO:0000313" key="1">
    <source>
        <dbReference type="EMBL" id="JAE06008.1"/>
    </source>
</evidence>
<reference evidence="1" key="2">
    <citation type="journal article" date="2015" name="Data Brief">
        <title>Shoot transcriptome of the giant reed, Arundo donax.</title>
        <authorList>
            <person name="Barrero R.A."/>
            <person name="Guerrero F.D."/>
            <person name="Moolhuijzen P."/>
            <person name="Goolsby J.A."/>
            <person name="Tidwell J."/>
            <person name="Bellgard S.E."/>
            <person name="Bellgard M.I."/>
        </authorList>
    </citation>
    <scope>NUCLEOTIDE SEQUENCE</scope>
    <source>
        <tissue evidence="1">Shoot tissue taken approximately 20 cm above the soil surface</tissue>
    </source>
</reference>
<dbReference type="AlphaFoldDB" id="A0A0A9FCM2"/>
<sequence>MLVDMGACPCFENSITKPPFKTPKILRKNSSAN</sequence>
<protein>
    <submittedName>
        <fullName evidence="1">Uncharacterized protein</fullName>
    </submittedName>
</protein>
<accession>A0A0A9FCM2</accession>